<dbReference type="Pfam" id="PF13360">
    <property type="entry name" value="PQQ_2"/>
    <property type="match status" value="2"/>
</dbReference>
<evidence type="ECO:0000313" key="2">
    <source>
        <dbReference type="EMBL" id="MDS0259367.1"/>
    </source>
</evidence>
<name>A0ABU2FAR8_9EURY</name>
<keyword evidence="3" id="KW-1185">Reference proteome</keyword>
<dbReference type="EMBL" id="JAMQON010000002">
    <property type="protein sequence ID" value="MDS0259367.1"/>
    <property type="molecule type" value="Genomic_DNA"/>
</dbReference>
<dbReference type="InterPro" id="IPR018391">
    <property type="entry name" value="PQQ_b-propeller_rpt"/>
</dbReference>
<dbReference type="SMART" id="SM00564">
    <property type="entry name" value="PQQ"/>
    <property type="match status" value="4"/>
</dbReference>
<protein>
    <recommendedName>
        <fullName evidence="1">Pyrrolo-quinoline quinone repeat domain-containing protein</fullName>
    </recommendedName>
</protein>
<evidence type="ECO:0000313" key="3">
    <source>
        <dbReference type="Proteomes" id="UP001259659"/>
    </source>
</evidence>
<reference evidence="2 3" key="1">
    <citation type="submission" date="2022-06" db="EMBL/GenBank/DDBJ databases">
        <title>Haloarcula sp. a new haloarchaeum isolate from saline soil.</title>
        <authorList>
            <person name="Strakova D."/>
            <person name="Galisteo C."/>
            <person name="Sanchez-Porro C."/>
            <person name="Ventosa A."/>
        </authorList>
    </citation>
    <scope>NUCLEOTIDE SEQUENCE [LARGE SCALE GENOMIC DNA]</scope>
    <source>
        <strain evidence="2 3">S1CR25-12</strain>
    </source>
</reference>
<dbReference type="Proteomes" id="UP001259659">
    <property type="component" value="Unassembled WGS sequence"/>
</dbReference>
<dbReference type="InterPro" id="IPR015943">
    <property type="entry name" value="WD40/YVTN_repeat-like_dom_sf"/>
</dbReference>
<organism evidence="2 3">
    <name type="scientific">Haloarcula saliterrae</name>
    <dbReference type="NCBI Taxonomy" id="2950534"/>
    <lineage>
        <taxon>Archaea</taxon>
        <taxon>Methanobacteriati</taxon>
        <taxon>Methanobacteriota</taxon>
        <taxon>Stenosarchaea group</taxon>
        <taxon>Halobacteria</taxon>
        <taxon>Halobacteriales</taxon>
        <taxon>Haloarculaceae</taxon>
        <taxon>Haloarcula</taxon>
    </lineage>
</organism>
<feature type="domain" description="Pyrrolo-quinoline quinone repeat" evidence="1">
    <location>
        <begin position="61"/>
        <end position="177"/>
    </location>
</feature>
<comment type="caution">
    <text evidence="2">The sequence shown here is derived from an EMBL/GenBank/DDBJ whole genome shotgun (WGS) entry which is preliminary data.</text>
</comment>
<dbReference type="PANTHER" id="PTHR34512:SF30">
    <property type="entry name" value="OUTER MEMBRANE PROTEIN ASSEMBLY FACTOR BAMB"/>
    <property type="match status" value="1"/>
</dbReference>
<dbReference type="InterPro" id="IPR011047">
    <property type="entry name" value="Quinoprotein_ADH-like_sf"/>
</dbReference>
<dbReference type="InterPro" id="IPR002372">
    <property type="entry name" value="PQQ_rpt_dom"/>
</dbReference>
<accession>A0ABU2FAR8</accession>
<feature type="domain" description="Pyrrolo-quinoline quinone repeat" evidence="1">
    <location>
        <begin position="189"/>
        <end position="331"/>
    </location>
</feature>
<evidence type="ECO:0000259" key="1">
    <source>
        <dbReference type="Pfam" id="PF13360"/>
    </source>
</evidence>
<dbReference type="SUPFAM" id="SSF50998">
    <property type="entry name" value="Quinoprotein alcohol dehydrogenase-like"/>
    <property type="match status" value="1"/>
</dbReference>
<gene>
    <name evidence="2" type="ORF">NDI56_08185</name>
</gene>
<dbReference type="PANTHER" id="PTHR34512">
    <property type="entry name" value="CELL SURFACE PROTEIN"/>
    <property type="match status" value="1"/>
</dbReference>
<proteinExistence type="predicted"/>
<dbReference type="Gene3D" id="2.130.10.10">
    <property type="entry name" value="YVTN repeat-like/Quinoprotein amine dehydrogenase"/>
    <property type="match status" value="2"/>
</dbReference>
<dbReference type="RefSeq" id="WP_310918977.1">
    <property type="nucleotide sequence ID" value="NZ_JAMQON010000002.1"/>
</dbReference>
<sequence>MPSRRSVLAGLLASGAVGLGSRVRLDRFEPTAVPSDTWPRPRYDHRNTARAPVTVPSAPGVAWRTEARGTGDAVGLVVGRERVFVGTAHVHAFDRVDGTERWSAIGVGGRCALGTDHLYVSESQSGSESPRLRAFDREGTVQWDVELRPADSVLPLSSGVLTSALGGALRAFGTDGRSRAGTRHGGHGSLAVAAGTLYGAGPYAVQRYQRPTVADATVGRFPDSQWTSDLNAARTTLTVHDGALLVGNRQSTVAVEAFDLEAGQRRWRVAPTPGDDEVSATRAPVVVDGTAVTATAVETGSDRRTWRLLGVDAASGERRWRRPLDSAVRDVAAGEEAVLLATGHDRMEQTGIPRGSVRAFDVTGAPQWRTTFDVPVRTLALADGTVFALLADGSVAALRA</sequence>